<evidence type="ECO:0000256" key="3">
    <source>
        <dbReference type="ARBA" id="ARBA00023163"/>
    </source>
</evidence>
<dbReference type="SUPFAM" id="SSF51182">
    <property type="entry name" value="RmlC-like cupins"/>
    <property type="match status" value="1"/>
</dbReference>
<accession>A0A9D2CBI0</accession>
<dbReference type="PANTHER" id="PTHR46796">
    <property type="entry name" value="HTH-TYPE TRANSCRIPTIONAL ACTIVATOR RHAS-RELATED"/>
    <property type="match status" value="1"/>
</dbReference>
<reference evidence="5" key="1">
    <citation type="journal article" date="2021" name="PeerJ">
        <title>Extensive microbial diversity within the chicken gut microbiome revealed by metagenomics and culture.</title>
        <authorList>
            <person name="Gilroy R."/>
            <person name="Ravi A."/>
            <person name="Getino M."/>
            <person name="Pursley I."/>
            <person name="Horton D.L."/>
            <person name="Alikhan N.F."/>
            <person name="Baker D."/>
            <person name="Gharbi K."/>
            <person name="Hall N."/>
            <person name="Watson M."/>
            <person name="Adriaenssens E.M."/>
            <person name="Foster-Nyarko E."/>
            <person name="Jarju S."/>
            <person name="Secka A."/>
            <person name="Antonio M."/>
            <person name="Oren A."/>
            <person name="Chaudhuri R.R."/>
            <person name="La Ragione R."/>
            <person name="Hildebrand F."/>
            <person name="Pallen M.J."/>
        </authorList>
    </citation>
    <scope>NUCLEOTIDE SEQUENCE</scope>
    <source>
        <strain evidence="5">5134</strain>
    </source>
</reference>
<dbReference type="SMART" id="SM00342">
    <property type="entry name" value="HTH_ARAC"/>
    <property type="match status" value="1"/>
</dbReference>
<dbReference type="Proteomes" id="UP000886844">
    <property type="component" value="Unassembled WGS sequence"/>
</dbReference>
<dbReference type="SUPFAM" id="SSF46689">
    <property type="entry name" value="Homeodomain-like"/>
    <property type="match status" value="1"/>
</dbReference>
<organism evidence="5 6">
    <name type="scientific">Candidatus Alistipes intestinigallinarum</name>
    <dbReference type="NCBI Taxonomy" id="2838440"/>
    <lineage>
        <taxon>Bacteria</taxon>
        <taxon>Pseudomonadati</taxon>
        <taxon>Bacteroidota</taxon>
        <taxon>Bacteroidia</taxon>
        <taxon>Bacteroidales</taxon>
        <taxon>Rikenellaceae</taxon>
        <taxon>Alistipes</taxon>
    </lineage>
</organism>
<evidence type="ECO:0000256" key="2">
    <source>
        <dbReference type="ARBA" id="ARBA00023125"/>
    </source>
</evidence>
<dbReference type="AlphaFoldDB" id="A0A9D2CBI0"/>
<dbReference type="InterPro" id="IPR018060">
    <property type="entry name" value="HTH_AraC"/>
</dbReference>
<gene>
    <name evidence="5" type="ORF">H9828_00820</name>
</gene>
<dbReference type="PANTHER" id="PTHR46796:SF2">
    <property type="entry name" value="TRANSCRIPTIONAL REGULATORY PROTEIN"/>
    <property type="match status" value="1"/>
</dbReference>
<comment type="caution">
    <text evidence="5">The sequence shown here is derived from an EMBL/GenBank/DDBJ whole genome shotgun (WGS) entry which is preliminary data.</text>
</comment>
<reference evidence="5" key="2">
    <citation type="submission" date="2021-04" db="EMBL/GenBank/DDBJ databases">
        <authorList>
            <person name="Gilroy R."/>
        </authorList>
    </citation>
    <scope>NUCLEOTIDE SEQUENCE</scope>
    <source>
        <strain evidence="5">5134</strain>
    </source>
</reference>
<dbReference type="GO" id="GO:0003700">
    <property type="term" value="F:DNA-binding transcription factor activity"/>
    <property type="evidence" value="ECO:0007669"/>
    <property type="project" value="InterPro"/>
</dbReference>
<evidence type="ECO:0000256" key="1">
    <source>
        <dbReference type="ARBA" id="ARBA00023015"/>
    </source>
</evidence>
<keyword evidence="3" id="KW-0804">Transcription</keyword>
<dbReference type="Gene3D" id="1.10.10.60">
    <property type="entry name" value="Homeodomain-like"/>
    <property type="match status" value="1"/>
</dbReference>
<protein>
    <submittedName>
        <fullName evidence="5">AraC family transcriptional regulator</fullName>
    </submittedName>
</protein>
<dbReference type="InterPro" id="IPR050204">
    <property type="entry name" value="AraC_XylS_family_regulators"/>
</dbReference>
<evidence type="ECO:0000313" key="6">
    <source>
        <dbReference type="Proteomes" id="UP000886844"/>
    </source>
</evidence>
<proteinExistence type="predicted"/>
<keyword evidence="2" id="KW-0238">DNA-binding</keyword>
<dbReference type="InterPro" id="IPR009057">
    <property type="entry name" value="Homeodomain-like_sf"/>
</dbReference>
<dbReference type="PROSITE" id="PS01124">
    <property type="entry name" value="HTH_ARAC_FAMILY_2"/>
    <property type="match status" value="1"/>
</dbReference>
<evidence type="ECO:0000259" key="4">
    <source>
        <dbReference type="PROSITE" id="PS01124"/>
    </source>
</evidence>
<keyword evidence="1" id="KW-0805">Transcription regulation</keyword>
<dbReference type="InterPro" id="IPR011051">
    <property type="entry name" value="RmlC_Cupin_sf"/>
</dbReference>
<name>A0A9D2CBI0_9BACT</name>
<evidence type="ECO:0000313" key="5">
    <source>
        <dbReference type="EMBL" id="HIY67939.1"/>
    </source>
</evidence>
<feature type="domain" description="HTH araC/xylS-type" evidence="4">
    <location>
        <begin position="186"/>
        <end position="284"/>
    </location>
</feature>
<dbReference type="Pfam" id="PF12833">
    <property type="entry name" value="HTH_18"/>
    <property type="match status" value="1"/>
</dbReference>
<dbReference type="EMBL" id="DXDA01000007">
    <property type="protein sequence ID" value="HIY67939.1"/>
    <property type="molecule type" value="Genomic_DNA"/>
</dbReference>
<sequence>MKQHLSKYLHKRGECPVRCPVCSYENAPYPVHFKRLLLRAHESTAMQSDRANIILFLIYGKLNIQLDSHEFQIRSGHAVFFRRNAKGRIYASDKSEIIWLEFSNRIVLGVTDILSLSAAHTTLRPEKISSILELREPLLGWLQNLPLFNSPCYYLNLQHELYILMKYIYNEEEVMRFFHTGLQSNDDFRAFVIDNYHYNDTLENIAHKANMSINNFLRRFKSEFGITAHQWLVKQKARKFLQAIAAGQYDPKSLTRHFGFNSPAGLYIFCRRQFGKSLKELIHEASVENKARPSIHGNGDFCAKKGDF</sequence>
<dbReference type="GO" id="GO:0043565">
    <property type="term" value="F:sequence-specific DNA binding"/>
    <property type="evidence" value="ECO:0007669"/>
    <property type="project" value="InterPro"/>
</dbReference>